<dbReference type="InterPro" id="IPR011053">
    <property type="entry name" value="Single_hybrid_motif"/>
</dbReference>
<evidence type="ECO:0000256" key="1">
    <source>
        <dbReference type="ARBA" id="ARBA00001938"/>
    </source>
</evidence>
<keyword evidence="3 6" id="KW-0808">Transferase</keyword>
<dbReference type="InterPro" id="IPR036625">
    <property type="entry name" value="E3-bd_dom_sf"/>
</dbReference>
<protein>
    <recommendedName>
        <fullName evidence="6">Dihydrolipoamide acetyltransferase component of pyruvate dehydrogenase complex</fullName>
        <ecNumber evidence="6">2.3.1.-</ecNumber>
    </recommendedName>
</protein>
<dbReference type="Pfam" id="PF00364">
    <property type="entry name" value="Biotin_lipoyl"/>
    <property type="match status" value="1"/>
</dbReference>
<dbReference type="GO" id="GO:0005737">
    <property type="term" value="C:cytoplasm"/>
    <property type="evidence" value="ECO:0007669"/>
    <property type="project" value="TreeGrafter"/>
</dbReference>
<comment type="similarity">
    <text evidence="2 6">Belongs to the 2-oxoacid dehydrogenase family.</text>
</comment>
<dbReference type="Gene3D" id="4.10.320.10">
    <property type="entry name" value="E3-binding domain"/>
    <property type="match status" value="2"/>
</dbReference>
<dbReference type="EC" id="2.3.1.-" evidence="6"/>
<feature type="domain" description="Lipoyl-binding" evidence="7">
    <location>
        <begin position="9"/>
        <end position="90"/>
    </location>
</feature>
<dbReference type="AlphaFoldDB" id="A0A2H0TDB0"/>
<evidence type="ECO:0000256" key="6">
    <source>
        <dbReference type="RuleBase" id="RU003423"/>
    </source>
</evidence>
<proteinExistence type="inferred from homology"/>
<dbReference type="Gene3D" id="3.30.559.10">
    <property type="entry name" value="Chloramphenicol acetyltransferase-like domain"/>
    <property type="match status" value="1"/>
</dbReference>
<organism evidence="9 10">
    <name type="scientific">Candidatus Niyogibacteria bacterium CG10_big_fil_rev_8_21_14_0_10_46_36</name>
    <dbReference type="NCBI Taxonomy" id="1974726"/>
    <lineage>
        <taxon>Bacteria</taxon>
        <taxon>Candidatus Niyogiibacteriota</taxon>
    </lineage>
</organism>
<dbReference type="Gene3D" id="2.40.50.100">
    <property type="match status" value="1"/>
</dbReference>
<dbReference type="PROSITE" id="PS51826">
    <property type="entry name" value="PSBD"/>
    <property type="match status" value="1"/>
</dbReference>
<dbReference type="EMBL" id="PFCO01000005">
    <property type="protein sequence ID" value="PIR69533.1"/>
    <property type="molecule type" value="Genomic_DNA"/>
</dbReference>
<evidence type="ECO:0000259" key="7">
    <source>
        <dbReference type="PROSITE" id="PS50968"/>
    </source>
</evidence>
<dbReference type="PROSITE" id="PS50968">
    <property type="entry name" value="BIOTINYL_LIPOYL"/>
    <property type="match status" value="1"/>
</dbReference>
<dbReference type="PANTHER" id="PTHR43178:SF5">
    <property type="entry name" value="LIPOAMIDE ACYLTRANSFERASE COMPONENT OF BRANCHED-CHAIN ALPHA-KETO ACID DEHYDROGENASE COMPLEX, MITOCHONDRIAL"/>
    <property type="match status" value="1"/>
</dbReference>
<dbReference type="SUPFAM" id="SSF51230">
    <property type="entry name" value="Single hybrid motif"/>
    <property type="match status" value="1"/>
</dbReference>
<evidence type="ECO:0000313" key="10">
    <source>
        <dbReference type="Proteomes" id="UP000231503"/>
    </source>
</evidence>
<keyword evidence="4 6" id="KW-0450">Lipoyl</keyword>
<dbReference type="PANTHER" id="PTHR43178">
    <property type="entry name" value="DIHYDROLIPOAMIDE ACETYLTRANSFERASE COMPONENT OF PYRUVATE DEHYDROGENASE COMPLEX"/>
    <property type="match status" value="1"/>
</dbReference>
<dbReference type="InterPro" id="IPR023213">
    <property type="entry name" value="CAT-like_dom_sf"/>
</dbReference>
<evidence type="ECO:0000259" key="8">
    <source>
        <dbReference type="PROSITE" id="PS51826"/>
    </source>
</evidence>
<sequence>MNIKVGFLIKELKGAGIYHVEDFRSVKISDVPKKAGDAFKKGDTLFEIESDKENMPLVAPADGTVLSIEYKKGDTWEYGGKEDTPFGEILIPHLAEVEIEGEMASEKQDDMPQKIETEPHAGKQRVTPVAKRIAEEHNVDLCAVEGTGTSGRIMKEDIERVIVGKEHDTKPAEHEKHPEKVLAVPCARSYARVRSIDISQVRGTRPDGTVCLADVKRYEQEQKTDTEQKNEYTIPAPEIRKAIAKMLEYSWKHVPHAGDTLTVHIEHLARFRERHSRFSEKLFGLRLRLDHFFLYYATRLLSSETFSMLNNYWDPEKEEIHILPHVNLGIAVDVGYGLVVPVIHKAETYSFRELAGQVENRIIRAKENRLTRADFLDLTFTVNNPGALGGEEPAMIIPATRMKEKSGIRSTSMIMGLGRMIEAFNGERVMQLTFRFDHRIVDGRLPLEFMGAMRELCEAEDEEDILSSIA</sequence>
<dbReference type="InterPro" id="IPR004167">
    <property type="entry name" value="PSBD"/>
</dbReference>
<comment type="cofactor">
    <cofactor evidence="1 6">
        <name>(R)-lipoate</name>
        <dbReference type="ChEBI" id="CHEBI:83088"/>
    </cofactor>
</comment>
<comment type="caution">
    <text evidence="9">The sequence shown here is derived from an EMBL/GenBank/DDBJ whole genome shotgun (WGS) entry which is preliminary data.</text>
</comment>
<dbReference type="GO" id="GO:0031405">
    <property type="term" value="F:lipoic acid binding"/>
    <property type="evidence" value="ECO:0007669"/>
    <property type="project" value="TreeGrafter"/>
</dbReference>
<reference evidence="10" key="1">
    <citation type="submission" date="2017-09" db="EMBL/GenBank/DDBJ databases">
        <title>Depth-based differentiation of microbial function through sediment-hosted aquifers and enrichment of novel symbionts in the deep terrestrial subsurface.</title>
        <authorList>
            <person name="Probst A.J."/>
            <person name="Ladd B."/>
            <person name="Jarett J.K."/>
            <person name="Geller-Mcgrath D.E."/>
            <person name="Sieber C.M.K."/>
            <person name="Emerson J.B."/>
            <person name="Anantharaman K."/>
            <person name="Thomas B.C."/>
            <person name="Malmstrom R."/>
            <person name="Stieglmeier M."/>
            <person name="Klingl A."/>
            <person name="Woyke T."/>
            <person name="Ryan C.M."/>
            <person name="Banfield J.F."/>
        </authorList>
    </citation>
    <scope>NUCLEOTIDE SEQUENCE [LARGE SCALE GENOMIC DNA]</scope>
</reference>
<evidence type="ECO:0000256" key="4">
    <source>
        <dbReference type="ARBA" id="ARBA00022823"/>
    </source>
</evidence>
<dbReference type="InterPro" id="IPR000089">
    <property type="entry name" value="Biotin_lipoyl"/>
</dbReference>
<dbReference type="SUPFAM" id="SSF52777">
    <property type="entry name" value="CoA-dependent acyltransferases"/>
    <property type="match status" value="1"/>
</dbReference>
<dbReference type="Pfam" id="PF02817">
    <property type="entry name" value="E3_binding"/>
    <property type="match status" value="2"/>
</dbReference>
<evidence type="ECO:0000256" key="2">
    <source>
        <dbReference type="ARBA" id="ARBA00007317"/>
    </source>
</evidence>
<dbReference type="InterPro" id="IPR001078">
    <property type="entry name" value="2-oxoacid_DH_actylTfrase"/>
</dbReference>
<keyword evidence="5 6" id="KW-0012">Acyltransferase</keyword>
<evidence type="ECO:0000256" key="5">
    <source>
        <dbReference type="ARBA" id="ARBA00023315"/>
    </source>
</evidence>
<dbReference type="Pfam" id="PF00198">
    <property type="entry name" value="2-oxoacid_dh"/>
    <property type="match status" value="1"/>
</dbReference>
<dbReference type="SUPFAM" id="SSF47005">
    <property type="entry name" value="Peripheral subunit-binding domain of 2-oxo acid dehydrogenase complex"/>
    <property type="match status" value="2"/>
</dbReference>
<dbReference type="Proteomes" id="UP000231503">
    <property type="component" value="Unassembled WGS sequence"/>
</dbReference>
<evidence type="ECO:0000256" key="3">
    <source>
        <dbReference type="ARBA" id="ARBA00022679"/>
    </source>
</evidence>
<name>A0A2H0TDB0_9BACT</name>
<evidence type="ECO:0000313" key="9">
    <source>
        <dbReference type="EMBL" id="PIR69533.1"/>
    </source>
</evidence>
<feature type="domain" description="Peripheral subunit-binding (PSBD)" evidence="8">
    <location>
        <begin position="125"/>
        <end position="162"/>
    </location>
</feature>
<gene>
    <name evidence="9" type="ORF">COU47_02120</name>
</gene>
<accession>A0A2H0TDB0</accession>
<dbReference type="CDD" id="cd06849">
    <property type="entry name" value="lipoyl_domain"/>
    <property type="match status" value="1"/>
</dbReference>
<dbReference type="GO" id="GO:0016407">
    <property type="term" value="F:acetyltransferase activity"/>
    <property type="evidence" value="ECO:0007669"/>
    <property type="project" value="TreeGrafter"/>
</dbReference>
<dbReference type="InterPro" id="IPR050743">
    <property type="entry name" value="2-oxoacid_DH_E2_comp"/>
</dbReference>